<dbReference type="CDD" id="cd04278">
    <property type="entry name" value="ZnMc_MMP"/>
    <property type="match status" value="1"/>
</dbReference>
<feature type="binding site" evidence="8">
    <location>
        <position position="107"/>
    </location>
    <ligand>
        <name>Ca(2+)</name>
        <dbReference type="ChEBI" id="CHEBI:29108"/>
        <label>1</label>
    </ligand>
</feature>
<feature type="binding site" evidence="8">
    <location>
        <position position="93"/>
    </location>
    <ligand>
        <name>Zn(2+)</name>
        <dbReference type="ChEBI" id="CHEBI:29105"/>
        <label>1</label>
    </ligand>
</feature>
<accession>A0A1I7WU12</accession>
<dbReference type="GO" id="GO:0006508">
    <property type="term" value="P:proteolysis"/>
    <property type="evidence" value="ECO:0007669"/>
    <property type="project" value="UniProtKB-KW"/>
</dbReference>
<feature type="binding site" evidence="8">
    <location>
        <position position="102"/>
    </location>
    <ligand>
        <name>Ca(2+)</name>
        <dbReference type="ChEBI" id="CHEBI:29108"/>
        <label>2</label>
    </ligand>
</feature>
<evidence type="ECO:0000256" key="8">
    <source>
        <dbReference type="PIRSR" id="PIRSR621190-2"/>
    </source>
</evidence>
<evidence type="ECO:0000256" key="4">
    <source>
        <dbReference type="ARBA" id="ARBA00022801"/>
    </source>
</evidence>
<evidence type="ECO:0000256" key="5">
    <source>
        <dbReference type="ARBA" id="ARBA00022833"/>
    </source>
</evidence>
<dbReference type="GO" id="GO:0004222">
    <property type="term" value="F:metalloendopeptidase activity"/>
    <property type="evidence" value="ECO:0007669"/>
    <property type="project" value="InterPro"/>
</dbReference>
<feature type="transmembrane region" description="Helical" evidence="9">
    <location>
        <begin position="163"/>
        <end position="179"/>
    </location>
</feature>
<dbReference type="Pfam" id="PF00413">
    <property type="entry name" value="Peptidase_M10"/>
    <property type="match status" value="1"/>
</dbReference>
<feature type="binding site" evidence="8">
    <location>
        <position position="100"/>
    </location>
    <ligand>
        <name>Ca(2+)</name>
        <dbReference type="ChEBI" id="CHEBI:29108"/>
        <label>2</label>
    </ligand>
</feature>
<evidence type="ECO:0000313" key="12">
    <source>
        <dbReference type="WBParaSite" id="Hba_08629"/>
    </source>
</evidence>
<feature type="binding site" evidence="8">
    <location>
        <position position="106"/>
    </location>
    <ligand>
        <name>Ca(2+)</name>
        <dbReference type="ChEBI" id="CHEBI:29108"/>
        <label>3</label>
    </ligand>
</feature>
<keyword evidence="3 7" id="KW-0479">Metal-binding</keyword>
<keyword evidence="2" id="KW-0645">Protease</keyword>
<dbReference type="GO" id="GO:0030574">
    <property type="term" value="P:collagen catabolic process"/>
    <property type="evidence" value="ECO:0007669"/>
    <property type="project" value="TreeGrafter"/>
</dbReference>
<keyword evidence="4" id="KW-0378">Hydrolase</keyword>
<evidence type="ECO:0000259" key="10">
    <source>
        <dbReference type="SMART" id="SM00235"/>
    </source>
</evidence>
<evidence type="ECO:0000256" key="7">
    <source>
        <dbReference type="PIRSR" id="PIRSR001191-2"/>
    </source>
</evidence>
<sequence length="318" mass="36932">MSVHNVKTQGGAIGSTKNAYIIQRMERVDSFIRHSKPRLKRYAIEESAQVWEEQTELRFTYKEKGDVHIEISFTTGAHGDGEPFDGRGKILAHAYFPRYGGDLHFDDDELWSIDKYGLDLYAVAVHEVGHALGLKHSAEGEAIMAPFYQKYTGENIHLHKGNILFLSFFLSLSLSFSLFSFSLPLFLFLSLSIYIYMYVYLLMFSQSKFSRFKKTFTLILENKYWKYSRWGMPRTWPRSIDSLFRGKVIISVQYILVSFTISMIPTPVLYSPEINTGKLLDSVKVYCFTFRYMKVAEDYPRSTADIWFNCDGKTHMEK</sequence>
<feature type="binding site" evidence="8">
    <location>
        <position position="85"/>
    </location>
    <ligand>
        <name>Ca(2+)</name>
        <dbReference type="ChEBI" id="CHEBI:29108"/>
        <label>3</label>
    </ligand>
</feature>
<keyword evidence="9" id="KW-1133">Transmembrane helix</keyword>
<dbReference type="GO" id="GO:0008270">
    <property type="term" value="F:zinc ion binding"/>
    <property type="evidence" value="ECO:0007669"/>
    <property type="project" value="InterPro"/>
</dbReference>
<dbReference type="SUPFAM" id="SSF50923">
    <property type="entry name" value="Hemopexin-like domain"/>
    <property type="match status" value="1"/>
</dbReference>
<evidence type="ECO:0000256" key="1">
    <source>
        <dbReference type="ARBA" id="ARBA00010370"/>
    </source>
</evidence>
<feature type="binding site" evidence="8">
    <location>
        <position position="109"/>
    </location>
    <ligand>
        <name>Ca(2+)</name>
        <dbReference type="ChEBI" id="CHEBI:29108"/>
        <label>1</label>
    </ligand>
</feature>
<dbReference type="InterPro" id="IPR021190">
    <property type="entry name" value="Pept_M10A"/>
</dbReference>
<dbReference type="Gene3D" id="3.40.390.10">
    <property type="entry name" value="Collagenase (Catalytic Domain)"/>
    <property type="match status" value="1"/>
</dbReference>
<dbReference type="GO" id="GO:0030198">
    <property type="term" value="P:extracellular matrix organization"/>
    <property type="evidence" value="ECO:0007669"/>
    <property type="project" value="TreeGrafter"/>
</dbReference>
<feature type="binding site" evidence="7">
    <location>
        <position position="126"/>
    </location>
    <ligand>
        <name>Zn(2+)</name>
        <dbReference type="ChEBI" id="CHEBI:29105"/>
        <label>2</label>
        <note>catalytic</note>
    </ligand>
</feature>
<dbReference type="Proteomes" id="UP000095283">
    <property type="component" value="Unplaced"/>
</dbReference>
<dbReference type="InterPro" id="IPR036375">
    <property type="entry name" value="Hemopexin-like_dom_sf"/>
</dbReference>
<dbReference type="AlphaFoldDB" id="A0A1I7WU12"/>
<dbReference type="GO" id="GO:0005615">
    <property type="term" value="C:extracellular space"/>
    <property type="evidence" value="ECO:0007669"/>
    <property type="project" value="TreeGrafter"/>
</dbReference>
<dbReference type="InterPro" id="IPR024079">
    <property type="entry name" value="MetalloPept_cat_dom_sf"/>
</dbReference>
<dbReference type="SUPFAM" id="SSF55486">
    <property type="entry name" value="Metalloproteases ('zincins'), catalytic domain"/>
    <property type="match status" value="1"/>
</dbReference>
<dbReference type="GO" id="GO:0031012">
    <property type="term" value="C:extracellular matrix"/>
    <property type="evidence" value="ECO:0007669"/>
    <property type="project" value="InterPro"/>
</dbReference>
<dbReference type="InterPro" id="IPR033739">
    <property type="entry name" value="M10A_MMP"/>
</dbReference>
<dbReference type="InterPro" id="IPR001818">
    <property type="entry name" value="Pept_M10_metallopeptidase"/>
</dbReference>
<reference evidence="12" key="1">
    <citation type="submission" date="2016-11" db="UniProtKB">
        <authorList>
            <consortium name="WormBaseParasite"/>
        </authorList>
    </citation>
    <scope>IDENTIFICATION</scope>
</reference>
<feature type="binding site" evidence="7">
    <location>
        <position position="136"/>
    </location>
    <ligand>
        <name>Zn(2+)</name>
        <dbReference type="ChEBI" id="CHEBI:29105"/>
        <label>2</label>
        <note>catalytic</note>
    </ligand>
</feature>
<evidence type="ECO:0000256" key="6">
    <source>
        <dbReference type="PIRSR" id="PIRSR001191-1"/>
    </source>
</evidence>
<dbReference type="WBParaSite" id="Hba_08629">
    <property type="protein sequence ID" value="Hba_08629"/>
    <property type="gene ID" value="Hba_08629"/>
</dbReference>
<protein>
    <submittedName>
        <fullName evidence="12">ZnMc domain-containing protein</fullName>
    </submittedName>
</protein>
<feature type="binding site" evidence="8">
    <location>
        <position position="80"/>
    </location>
    <ligand>
        <name>Zn(2+)</name>
        <dbReference type="ChEBI" id="CHEBI:29105"/>
        <label>1</label>
    </ligand>
</feature>
<evidence type="ECO:0000256" key="9">
    <source>
        <dbReference type="SAM" id="Phobius"/>
    </source>
</evidence>
<feature type="transmembrane region" description="Helical" evidence="9">
    <location>
        <begin position="248"/>
        <end position="270"/>
    </location>
</feature>
<comment type="cofactor">
    <cofactor evidence="8">
        <name>Zn(2+)</name>
        <dbReference type="ChEBI" id="CHEBI:29105"/>
    </cofactor>
    <text evidence="8">Binds 2 Zn(2+) ions per subunit.</text>
</comment>
<dbReference type="PANTHER" id="PTHR10201:SF309">
    <property type="entry name" value="PEPTIDASE METALLOPEPTIDASE DOMAIN-CONTAINING PROTEIN"/>
    <property type="match status" value="1"/>
</dbReference>
<keyword evidence="9" id="KW-0472">Membrane</keyword>
<evidence type="ECO:0000256" key="2">
    <source>
        <dbReference type="ARBA" id="ARBA00022670"/>
    </source>
</evidence>
<name>A0A1I7WU12_HETBA</name>
<feature type="binding site" evidence="8">
    <location>
        <position position="144"/>
    </location>
    <ligand>
        <name>Zn(2+)</name>
        <dbReference type="ChEBI" id="CHEBI:29105"/>
        <label>2</label>
        <note>catalytic</note>
    </ligand>
</feature>
<organism evidence="11 12">
    <name type="scientific">Heterorhabditis bacteriophora</name>
    <name type="common">Entomopathogenic nematode worm</name>
    <dbReference type="NCBI Taxonomy" id="37862"/>
    <lineage>
        <taxon>Eukaryota</taxon>
        <taxon>Metazoa</taxon>
        <taxon>Ecdysozoa</taxon>
        <taxon>Nematoda</taxon>
        <taxon>Chromadorea</taxon>
        <taxon>Rhabditida</taxon>
        <taxon>Rhabditina</taxon>
        <taxon>Rhabditomorpha</taxon>
        <taxon>Strongyloidea</taxon>
        <taxon>Heterorhabditidae</taxon>
        <taxon>Heterorhabditis</taxon>
    </lineage>
</organism>
<comment type="similarity">
    <text evidence="1">Belongs to the peptidase M10A family.</text>
</comment>
<feature type="binding site" evidence="8">
    <location>
        <position position="78"/>
    </location>
    <ligand>
        <name>Zn(2+)</name>
        <dbReference type="ChEBI" id="CHEBI:29105"/>
        <label>1</label>
    </ligand>
</feature>
<dbReference type="PANTHER" id="PTHR10201">
    <property type="entry name" value="MATRIX METALLOPROTEINASE"/>
    <property type="match status" value="1"/>
</dbReference>
<evidence type="ECO:0000313" key="11">
    <source>
        <dbReference type="Proteomes" id="UP000095283"/>
    </source>
</evidence>
<feature type="active site" evidence="6">
    <location>
        <position position="127"/>
    </location>
</feature>
<dbReference type="InterPro" id="IPR006026">
    <property type="entry name" value="Peptidase_Metallo"/>
</dbReference>
<feature type="binding site" evidence="8">
    <location>
        <position position="86"/>
    </location>
    <ligand>
        <name>Ca(2+)</name>
        <dbReference type="ChEBI" id="CHEBI:29108"/>
        <label>3</label>
    </ligand>
</feature>
<dbReference type="SMART" id="SM00235">
    <property type="entry name" value="ZnMc"/>
    <property type="match status" value="1"/>
</dbReference>
<keyword evidence="9" id="KW-0812">Transmembrane</keyword>
<comment type="cofactor">
    <cofactor evidence="8">
        <name>Ca(2+)</name>
        <dbReference type="ChEBI" id="CHEBI:29108"/>
    </cofactor>
    <text evidence="8">Can bind about 5 Ca(2+) ions per subunit.</text>
</comment>
<keyword evidence="5 7" id="KW-0862">Zinc</keyword>
<feature type="binding site" evidence="8">
    <location>
        <position position="104"/>
    </location>
    <ligand>
        <name>Zn(2+)</name>
        <dbReference type="ChEBI" id="CHEBI:29105"/>
        <label>1</label>
    </ligand>
</feature>
<feature type="transmembrane region" description="Helical" evidence="9">
    <location>
        <begin position="185"/>
        <end position="204"/>
    </location>
</feature>
<feature type="binding site" evidence="8">
    <location>
        <position position="109"/>
    </location>
    <ligand>
        <name>Ca(2+)</name>
        <dbReference type="ChEBI" id="CHEBI:29108"/>
        <label>3</label>
    </ligand>
</feature>
<dbReference type="PRINTS" id="PR00138">
    <property type="entry name" value="MATRIXIN"/>
</dbReference>
<keyword evidence="11" id="KW-1185">Reference proteome</keyword>
<evidence type="ECO:0000256" key="3">
    <source>
        <dbReference type="ARBA" id="ARBA00022723"/>
    </source>
</evidence>
<feature type="binding site" evidence="7">
    <location>
        <position position="130"/>
    </location>
    <ligand>
        <name>Zn(2+)</name>
        <dbReference type="ChEBI" id="CHEBI:29105"/>
        <label>2</label>
        <note>catalytic</note>
    </ligand>
</feature>
<feature type="domain" description="Peptidase metallopeptidase" evidence="10">
    <location>
        <begin position="18"/>
        <end position="171"/>
    </location>
</feature>
<proteinExistence type="inferred from homology"/>
<keyword evidence="8" id="KW-0106">Calcium</keyword>